<dbReference type="VEuPathDB" id="HostDB:ENSG00000215029"/>
<dbReference type="Ensembl" id="ENST00000696789.1">
    <property type="protein sequence ID" value="ENSP00000512871.1"/>
    <property type="gene ID" value="ENSG00000215029.12"/>
</dbReference>
<dbReference type="Ensembl" id="ENST00000597070.5">
    <property type="protein sequence ID" value="ENSP00000495828.1"/>
    <property type="gene ID" value="ENSG00000268235.9"/>
</dbReference>
<feature type="region of interest" description="Disordered" evidence="1">
    <location>
        <begin position="1"/>
        <end position="51"/>
    </location>
</feature>
<proteinExistence type="predicted"/>
<dbReference type="Ensembl" id="ENST00000696572.1">
    <property type="protein sequence ID" value="ENSP00000512727.1"/>
    <property type="gene ID" value="ENSG00000284800.2"/>
</dbReference>
<evidence type="ECO:0000313" key="4">
    <source>
        <dbReference type="Proteomes" id="UP000005640"/>
    </source>
</evidence>
<gene>
    <name evidence="2" type="primary">TCP11X2</name>
    <name evidence="3" type="synonym">TCP11X1</name>
</gene>
<reference evidence="2" key="2">
    <citation type="journal article" date="2004" name="Nature">
        <title>Finishing the euchromatic sequence of the human genome.</title>
        <authorList>
            <consortium name="International Human Genome Sequencing Consortium"/>
        </authorList>
    </citation>
    <scope>NUCLEOTIDE SEQUENCE [LARGE SCALE GENOMIC DNA]</scope>
</reference>
<dbReference type="SMR" id="A0A2R8Y3D8"/>
<organism evidence="2 4">
    <name type="scientific">Homo sapiens</name>
    <name type="common">Human</name>
    <dbReference type="NCBI Taxonomy" id="9606"/>
    <lineage>
        <taxon>Eukaryota</taxon>
        <taxon>Metazoa</taxon>
        <taxon>Chordata</taxon>
        <taxon>Craniata</taxon>
        <taxon>Vertebrata</taxon>
        <taxon>Euteleostomi</taxon>
        <taxon>Mammalia</taxon>
        <taxon>Eutheria</taxon>
        <taxon>Euarchontoglires</taxon>
        <taxon>Primates</taxon>
        <taxon>Haplorrhini</taxon>
        <taxon>Catarrhini</taxon>
        <taxon>Hominidae</taxon>
        <taxon>Homo</taxon>
    </lineage>
</organism>
<evidence type="ECO:0000256" key="1">
    <source>
        <dbReference type="SAM" id="MobiDB-lite"/>
    </source>
</evidence>
<keyword evidence="4" id="KW-1185">Reference proteome</keyword>
<reference evidence="2 4" key="3">
    <citation type="journal article" date="2005" name="Nature">
        <title>The DNA sequence of the human X chromosome.</title>
        <authorList>
            <person name="Ross M.T."/>
            <person name="Grafham D.V."/>
            <person name="Coffey A.J."/>
            <person name="Scherer S."/>
            <person name="McLay K."/>
            <person name="Muzny D."/>
            <person name="Platzer M."/>
            <person name="Howell G.R."/>
            <person name="Burrows C."/>
            <person name="Bird C.P."/>
            <person name="Frankish A."/>
            <person name="Lovell F.L."/>
            <person name="Howe K.L."/>
            <person name="Ashurst J.L."/>
            <person name="Fulton R.S."/>
            <person name="Sudbrak R."/>
            <person name="Wen G."/>
            <person name="Jones M.C."/>
            <person name="Hurles M.E."/>
            <person name="Andrews T.D."/>
            <person name="Scott C.E."/>
            <person name="Searle S."/>
            <person name="Ramser J."/>
            <person name="Whittaker A."/>
            <person name="Deadman R."/>
            <person name="Carter N.P."/>
            <person name="Hunt S.E."/>
            <person name="Chen R."/>
            <person name="Cree A."/>
            <person name="Gunaratne P."/>
            <person name="Havlak P."/>
            <person name="Hodgson A."/>
            <person name="Metzker M.L."/>
            <person name="Richards S."/>
            <person name="Scott G."/>
            <person name="Steffen D."/>
            <person name="Sodergren E."/>
            <person name="Wheeler D.A."/>
            <person name="Worley K.C."/>
            <person name="Ainscough R."/>
            <person name="Ambrose K.D."/>
            <person name="Ansari-Lari M.A."/>
            <person name="Aradhya S."/>
            <person name="Ashwell R.I."/>
            <person name="Babbage A.K."/>
            <person name="Bagguley C.L."/>
            <person name="Ballabio A."/>
            <person name="Banerjee R."/>
            <person name="Barker G.E."/>
            <person name="Barlow K.F."/>
            <person name="Barrett I.P."/>
            <person name="Bates K.N."/>
            <person name="Beare D.M."/>
            <person name="Beasley H."/>
            <person name="Beasley O."/>
            <person name="Beck A."/>
            <person name="Bethel G."/>
            <person name="Blechschmidt K."/>
            <person name="Brady N."/>
            <person name="Bray-Allen S."/>
            <person name="Bridgeman A.M."/>
            <person name="Brown A.J."/>
            <person name="Brown M.J."/>
            <person name="Bonnin D."/>
            <person name="Bruford E.A."/>
            <person name="Buhay C."/>
            <person name="Burch P."/>
            <person name="Burford D."/>
            <person name="Burgess J."/>
            <person name="Burrill W."/>
            <person name="Burton J."/>
            <person name="Bye J.M."/>
            <person name="Carder C."/>
            <person name="Carrel L."/>
            <person name="Chako J."/>
            <person name="Chapman J.C."/>
            <person name="Chavez D."/>
            <person name="Chen E."/>
            <person name="Chen G."/>
            <person name="Chen Y."/>
            <person name="Chen Z."/>
            <person name="Chinault C."/>
            <person name="Ciccodicola A."/>
            <person name="Clark S.Y."/>
            <person name="Clarke G."/>
            <person name="Clee C.M."/>
            <person name="Clegg S."/>
            <person name="Clerc-Blankenburg K."/>
            <person name="Clifford K."/>
            <person name="Cobley V."/>
            <person name="Cole C.G."/>
            <person name="Conquer J.S."/>
            <person name="Corby N."/>
            <person name="Connor R.E."/>
            <person name="David R."/>
            <person name="Davies J."/>
            <person name="Davis C."/>
            <person name="Davis J."/>
            <person name="Delgado O."/>
            <person name="Deshazo D."/>
            <person name="Dhami P."/>
            <person name="Ding Y."/>
            <person name="Dinh H."/>
            <person name="Dodsworth S."/>
            <person name="Draper H."/>
            <person name="Dugan-Rocha S."/>
            <person name="Dunham A."/>
            <person name="Dunn M."/>
            <person name="Durbin K.J."/>
            <person name="Dutta I."/>
            <person name="Eades T."/>
            <person name="Ellwood M."/>
            <person name="Emery-Cohen A."/>
            <person name="Errington H."/>
            <person name="Evans K.L."/>
            <person name="Faulkner L."/>
            <person name="Francis F."/>
            <person name="Frankland J."/>
            <person name="Fraser A.E."/>
            <person name="Galgoczy P."/>
            <person name="Gilbert J."/>
            <person name="Gill R."/>
            <person name="Glockner G."/>
            <person name="Gregory S.G."/>
            <person name="Gribble S."/>
            <person name="Griffiths C."/>
            <person name="Grocock R."/>
            <person name="Gu Y."/>
            <person name="Gwilliam R."/>
            <person name="Hamilton C."/>
            <person name="Hart E.A."/>
            <person name="Hawes A."/>
            <person name="Heath P.D."/>
            <person name="Heitmann K."/>
            <person name="Hennig S."/>
            <person name="Hernandez J."/>
            <person name="Hinzmann B."/>
            <person name="Ho S."/>
            <person name="Hoffs M."/>
            <person name="Howden P.J."/>
            <person name="Huckle E.J."/>
            <person name="Hume J."/>
            <person name="Hunt P.J."/>
            <person name="Hunt A.R."/>
            <person name="Isherwood J."/>
            <person name="Jacob L."/>
            <person name="Johnson D."/>
            <person name="Jones S."/>
            <person name="de Jong P.J."/>
            <person name="Joseph S.S."/>
            <person name="Keenan S."/>
            <person name="Kelly S."/>
            <person name="Kershaw J.K."/>
            <person name="Khan Z."/>
            <person name="Kioschis P."/>
            <person name="Klages S."/>
            <person name="Knights A.J."/>
            <person name="Kosiura A."/>
            <person name="Kovar-Smith C."/>
            <person name="Laird G.K."/>
            <person name="Langford C."/>
            <person name="Lawlor S."/>
            <person name="Leversha M."/>
            <person name="Lewis L."/>
            <person name="Liu W."/>
            <person name="Lloyd C."/>
            <person name="Lloyd D.M."/>
            <person name="Loulseged H."/>
            <person name="Loveland J.E."/>
            <person name="Lovell J.D."/>
            <person name="Lozado R."/>
            <person name="Lu J."/>
            <person name="Lyne R."/>
            <person name="Ma J."/>
            <person name="Maheshwari M."/>
            <person name="Matthews L.H."/>
            <person name="McDowall J."/>
            <person name="McLaren S."/>
            <person name="McMurray A."/>
            <person name="Meidl P."/>
            <person name="Meitinger T."/>
            <person name="Milne S."/>
            <person name="Miner G."/>
            <person name="Mistry S.L."/>
            <person name="Morgan M."/>
            <person name="Morris S."/>
            <person name="Muller I."/>
            <person name="Mullikin J.C."/>
            <person name="Nguyen N."/>
            <person name="Nordsiek G."/>
            <person name="Nyakatura G."/>
            <person name="O'Dell C.N."/>
            <person name="Okwuonu G."/>
            <person name="Palmer S."/>
            <person name="Pandian R."/>
            <person name="Parker D."/>
            <person name="Parrish J."/>
            <person name="Pasternak S."/>
            <person name="Patel D."/>
            <person name="Pearce A.V."/>
            <person name="Pearson D.M."/>
            <person name="Pelan S.E."/>
            <person name="Perez L."/>
            <person name="Porter K.M."/>
            <person name="Ramsey Y."/>
            <person name="Reichwald K."/>
            <person name="Rhodes S."/>
            <person name="Ridler K.A."/>
            <person name="Schlessinger D."/>
            <person name="Schueler M.G."/>
            <person name="Sehra H.K."/>
            <person name="Shaw-Smith C."/>
            <person name="Shen H."/>
            <person name="Sheridan E.M."/>
            <person name="Shownkeen R."/>
            <person name="Skuce C.D."/>
            <person name="Smith M.L."/>
            <person name="Sotheran E.C."/>
            <person name="Steingruber H.E."/>
            <person name="Steward C.A."/>
            <person name="Storey R."/>
            <person name="Swann R.M."/>
            <person name="Swarbreck D."/>
            <person name="Tabor P.E."/>
            <person name="Taudien S."/>
            <person name="Taylor T."/>
            <person name="Teague B."/>
            <person name="Thomas K."/>
            <person name="Thorpe A."/>
            <person name="Timms K."/>
            <person name="Tracey A."/>
            <person name="Trevanion S."/>
            <person name="Tromans A.C."/>
            <person name="d'Urso M."/>
            <person name="Verduzco D."/>
            <person name="Villasana D."/>
            <person name="Waldron L."/>
            <person name="Wall M."/>
            <person name="Wang Q."/>
            <person name="Warren J."/>
            <person name="Warry G.L."/>
            <person name="Wei X."/>
            <person name="West A."/>
            <person name="Whitehead S.L."/>
            <person name="Whiteley M.N."/>
            <person name="Wilkinson J.E."/>
            <person name="Willey D.L."/>
            <person name="Williams G."/>
            <person name="Williams L."/>
            <person name="Williamson A."/>
            <person name="Williamson H."/>
            <person name="Wilming L."/>
            <person name="Woodmansey R.L."/>
            <person name="Wray P.W."/>
            <person name="Yen J."/>
            <person name="Zhang J."/>
            <person name="Zhou J."/>
            <person name="Zoghbi H."/>
            <person name="Zorilla S."/>
            <person name="Buck D."/>
            <person name="Reinhardt R."/>
            <person name="Poustka A."/>
            <person name="Rosenthal A."/>
            <person name="Lehrach H."/>
            <person name="Meindl A."/>
            <person name="Minx P.J."/>
            <person name="Hillier L.W."/>
            <person name="Willard H.F."/>
            <person name="Wilson R.K."/>
            <person name="Waterston R.H."/>
            <person name="Rice C.M."/>
            <person name="Vaudin M."/>
            <person name="Coulson A."/>
            <person name="Nelson D.L."/>
            <person name="Weinstock G."/>
            <person name="Sulston J.E."/>
            <person name="Durbin R."/>
            <person name="Hubbard T."/>
            <person name="Gibbs R.A."/>
            <person name="Beck S."/>
            <person name="Rogers J."/>
            <person name="Bentley D.R."/>
        </authorList>
    </citation>
    <scope>NUCLEOTIDE SEQUENCE [LARGE SCALE GENOMIC DNA]</scope>
</reference>
<dbReference type="ExpressionAtlas" id="A0A2R8Y3D8">
    <property type="expression patterns" value="baseline and differential"/>
</dbReference>
<dbReference type="HGNC" id="HGNC:48369">
    <property type="gene designation" value="TCP11X1"/>
</dbReference>
<sequence length="51" mass="5552">MPKTEETVLQNDPSVAENGAPEPKTPGQSQKSKSFCLDDQSPDLMSFLSQI</sequence>
<dbReference type="GeneTree" id="ENSGT00940000160792"/>
<accession>A0A2R8Y3D8</accession>
<reference evidence="2" key="4">
    <citation type="submission" date="2025-05" db="UniProtKB">
        <authorList>
            <consortium name="Ensembl"/>
        </authorList>
    </citation>
    <scope>IDENTIFICATION</scope>
</reference>
<dbReference type="OrthoDB" id="276323at2759"/>
<evidence type="ECO:0000313" key="2">
    <source>
        <dbReference type="Ensembl" id="ENSP00000493581.1"/>
    </source>
</evidence>
<dbReference type="Bgee" id="ENSG00000215029">
    <property type="expression patterns" value="Expressed in male germ line stem cell (sensu Vertebrata) in testis and 48 other cell types or tissues"/>
</dbReference>
<dbReference type="AlphaFoldDB" id="A0A2R8Y3D8"/>
<protein>
    <submittedName>
        <fullName evidence="3">T-complex 11 family, X-linked 1</fullName>
    </submittedName>
    <submittedName>
        <fullName evidence="2">T-complex 11 family, X-linked 2</fullName>
    </submittedName>
</protein>
<dbReference type="EMBL" id="AC234791">
    <property type="status" value="NOT_ANNOTATED_CDS"/>
    <property type="molecule type" value="Genomic_DNA"/>
</dbReference>
<name>A0A2R8Y3D8_HUMAN</name>
<dbReference type="Proteomes" id="UP000005640">
    <property type="component" value="Chromosome X"/>
</dbReference>
<reference evidence="2" key="1">
    <citation type="journal article" date="2001" name="Nature">
        <title>Initial sequencing and analysis of the human genome.</title>
        <authorList>
            <consortium name="International Human Genome Sequencing Consortium"/>
            <person name="Lander E.S."/>
            <person name="Linton L.M."/>
            <person name="Birren B."/>
            <person name="Nusbaum C."/>
            <person name="Zody M.C."/>
            <person name="Baldwin J."/>
            <person name="Devon K."/>
            <person name="Dewar K."/>
            <person name="Doyle M."/>
            <person name="FitzHugh W."/>
            <person name="Funke R."/>
            <person name="Gage D."/>
            <person name="Harris K."/>
            <person name="Heaford A."/>
            <person name="Howland J."/>
            <person name="Kann L."/>
            <person name="Lehoczky J."/>
            <person name="LeVine R."/>
            <person name="McEwan P."/>
            <person name="McKernan K."/>
            <person name="Meldrim J."/>
            <person name="Mesirov J.P."/>
            <person name="Miranda C."/>
            <person name="Morris W."/>
            <person name="Naylor J."/>
            <person name="Raymond C."/>
            <person name="Rosetti M."/>
            <person name="Santos R."/>
            <person name="Sheridan A."/>
            <person name="Sougnez C."/>
            <person name="Stange-Thomann N."/>
            <person name="Stojanovic N."/>
            <person name="Subramanian A."/>
            <person name="Wyman D."/>
            <person name="Rogers J."/>
            <person name="Sulston J."/>
            <person name="Ainscough R."/>
            <person name="Beck S."/>
            <person name="Bentley D."/>
            <person name="Burton J."/>
            <person name="Clee C."/>
            <person name="Carter N."/>
            <person name="Coulson A."/>
            <person name="Deadman R."/>
            <person name="Deloukas P."/>
            <person name="Dunham A."/>
            <person name="Dunham I."/>
            <person name="Durbin R."/>
            <person name="French L."/>
            <person name="Grafham D."/>
            <person name="Gregory S."/>
            <person name="Hubbard T."/>
            <person name="Humphray S."/>
            <person name="Hunt A."/>
            <person name="Jones M."/>
            <person name="Lloyd C."/>
            <person name="McMurray A."/>
            <person name="Matthews L."/>
            <person name="Mercer S."/>
            <person name="Milne S."/>
            <person name="Mullikin J.C."/>
            <person name="Mungall A."/>
            <person name="Plumb R."/>
            <person name="Ross M."/>
            <person name="Shownkeen R."/>
            <person name="Sims S."/>
            <person name="Waterston R.H."/>
            <person name="Wilson R.K."/>
            <person name="Hillier L.W."/>
            <person name="McPherson J.D."/>
            <person name="Marra M.A."/>
            <person name="Mardis E.R."/>
            <person name="Fulton L.A."/>
            <person name="Chinwalla A.T."/>
            <person name="Pepin K.H."/>
            <person name="Gish W.R."/>
            <person name="Chissoe S.L."/>
            <person name="Wendl M.C."/>
            <person name="Delehaunty K.D."/>
            <person name="Miner T.L."/>
            <person name="Delehaunty A."/>
            <person name="Kramer J.B."/>
            <person name="Cook L.L."/>
            <person name="Fulton R.S."/>
            <person name="Johnson D.L."/>
            <person name="Minx P.J."/>
            <person name="Clifton S.W."/>
            <person name="Hawkins T."/>
            <person name="Branscomb E."/>
            <person name="Predki P."/>
            <person name="Richardson P."/>
            <person name="Wenning S."/>
            <person name="Slezak T."/>
            <person name="Doggett N."/>
            <person name="Cheng J.F."/>
            <person name="Olsen A."/>
            <person name="Lucas S."/>
            <person name="Elkin C."/>
            <person name="Uberbacher E."/>
            <person name="Frazier M."/>
            <person name="Gibbs R.A."/>
            <person name="Muzny D.M."/>
            <person name="Scherer S.E."/>
            <person name="Bouck J.B."/>
            <person name="Sodergren E.J."/>
            <person name="Worley K.C."/>
            <person name="Rives C.M."/>
            <person name="Gorrell J.H."/>
            <person name="Metzker M.L."/>
            <person name="Naylor S.L."/>
            <person name="Kucherlapati R.S."/>
            <person name="Nelson D.L."/>
            <person name="Weinstock G.M."/>
            <person name="Sakaki Y."/>
            <person name="Fujiyama A."/>
            <person name="Hattori M."/>
            <person name="Yada T."/>
            <person name="Toyoda A."/>
            <person name="Itoh T."/>
            <person name="Kawagoe C."/>
            <person name="Watanabe H."/>
            <person name="Totoki Y."/>
            <person name="Taylor T."/>
            <person name="Weissenbach J."/>
            <person name="Heilig R."/>
            <person name="Saurin W."/>
            <person name="Artiguenave F."/>
            <person name="Brottier P."/>
            <person name="Bruls T."/>
            <person name="Pelletier E."/>
            <person name="Robert C."/>
            <person name="Wincker P."/>
            <person name="Smith D.R."/>
            <person name="Doucette-Stamm L."/>
            <person name="Rubenfield M."/>
            <person name="Weinstock K."/>
            <person name="Lee H.M."/>
            <person name="Dubois J."/>
            <person name="Rosenthal A."/>
            <person name="Platzer M."/>
            <person name="Nyakatura G."/>
            <person name="Taudien S."/>
            <person name="Rump A."/>
            <person name="Yang H."/>
            <person name="Yu J."/>
            <person name="Wang J."/>
            <person name="Huang G."/>
            <person name="Gu J."/>
            <person name="Hood L."/>
            <person name="Rowen L."/>
            <person name="Madan A."/>
            <person name="Qin S."/>
            <person name="Davis R.W."/>
            <person name="Federspiel N.A."/>
            <person name="Abola A.P."/>
            <person name="Proctor M.J."/>
            <person name="Myers R.M."/>
            <person name="Schmutz J."/>
            <person name="Dickson M."/>
            <person name="Grimwood J."/>
            <person name="Cox D.R."/>
            <person name="Olson M.V."/>
            <person name="Kaul R."/>
            <person name="Raymond C."/>
            <person name="Shimizu N."/>
            <person name="Kawasaki K."/>
            <person name="Minoshima S."/>
            <person name="Evans G.A."/>
            <person name="Athanasiou M."/>
            <person name="Schultz R."/>
            <person name="Roe B.A."/>
            <person name="Chen F."/>
            <person name="Pan H."/>
            <person name="Ramser J."/>
            <person name="Lehrach H."/>
            <person name="Reinhardt R."/>
            <person name="McCombie W.R."/>
            <person name="de la Bastide M."/>
            <person name="Dedhia N."/>
            <person name="Blocker H."/>
            <person name="Hornischer K."/>
            <person name="Nordsiek G."/>
            <person name="Agarwala R."/>
            <person name="Aravind L."/>
            <person name="Bailey J.A."/>
            <person name="Bateman A."/>
            <person name="Batzoglou S."/>
            <person name="Birney E."/>
            <person name="Bork P."/>
            <person name="Brown D.G."/>
            <person name="Burge C.B."/>
            <person name="Cerutti L."/>
            <person name="Chen H.C."/>
            <person name="Church D."/>
            <person name="Clamp M."/>
            <person name="Copley R.R."/>
            <person name="Doerks T."/>
            <person name="Eddy S.R."/>
            <person name="Eichler E.E."/>
            <person name="Furey T.S."/>
            <person name="Galagan J."/>
            <person name="Gilbert J.G."/>
            <person name="Harmon C."/>
            <person name="Hayashizaki Y."/>
            <person name="Haussler D."/>
            <person name="Hermjakob H."/>
            <person name="Hokamp K."/>
            <person name="Jang W."/>
            <person name="Johnson L.S."/>
            <person name="Jones T.A."/>
            <person name="Kasif S."/>
            <person name="Kaspryzk A."/>
            <person name="Kennedy S."/>
            <person name="Kent W.J."/>
            <person name="Kitts P."/>
            <person name="Koonin E.V."/>
            <person name="Korf I."/>
            <person name="Kulp D."/>
            <person name="Lancet D."/>
            <person name="Lowe T.M."/>
            <person name="McLysaght A."/>
            <person name="Mikkelsen T."/>
            <person name="Moran J.V."/>
            <person name="Mulder N."/>
            <person name="Pollara V.J."/>
            <person name="Ponting C.P."/>
            <person name="Schuler G."/>
            <person name="Schultz J."/>
            <person name="Slater G."/>
            <person name="Smit A.F."/>
            <person name="Stupka E."/>
            <person name="Szustakowski J."/>
            <person name="Thierry-Mieg D."/>
            <person name="Thierry-Mieg J."/>
            <person name="Wagner L."/>
            <person name="Wallis J."/>
            <person name="Wheeler R."/>
            <person name="Williams A."/>
            <person name="Wolf Y.I."/>
            <person name="Wolfe K.H."/>
            <person name="Yang S.P."/>
            <person name="Yeh R.F."/>
            <person name="Collins F."/>
            <person name="Guyer M.S."/>
            <person name="Peterson J."/>
            <person name="Felsenfeld A."/>
            <person name="Wetterstrand K.A."/>
            <person name="Patrinos A."/>
            <person name="Morgan M.J."/>
            <person name="de Jong P."/>
            <person name="Catanese J.J."/>
            <person name="Osoegawa K."/>
            <person name="Shizuya H."/>
            <person name="Choi S."/>
            <person name="Chen Y.J."/>
        </authorList>
    </citation>
    <scope>NUCLEOTIDE SEQUENCE [LARGE SCALE GENOMIC DNA]</scope>
</reference>
<dbReference type="VEuPathDB" id="HostDB:ENSG00000268235"/>
<dbReference type="Ensembl" id="ENST00000696787.1">
    <property type="protein sequence ID" value="ENSP00000512870.1"/>
    <property type="gene ID" value="ENSG00000268235.9"/>
</dbReference>
<dbReference type="Ensembl" id="ENST00000643059.1">
    <property type="protein sequence ID" value="ENSP00000495822.1"/>
    <property type="gene ID" value="ENSG00000215029.12"/>
</dbReference>
<dbReference type="HGNC" id="HGNC:48335">
    <property type="gene designation" value="TCP11X2"/>
</dbReference>
<dbReference type="Ensembl" id="ENST00000645197.1">
    <property type="protein sequence ID" value="ENSP00000493581.1"/>
    <property type="gene ID" value="ENSG00000215029.12"/>
</dbReference>
<dbReference type="GeneCards" id="ENSG00000284800"/>
<evidence type="ECO:0000313" key="3">
    <source>
        <dbReference type="Ensembl" id="ENSP00000495828.1"/>
    </source>
</evidence>
<dbReference type="EMBL" id="AC235565">
    <property type="status" value="NOT_ANNOTATED_CDS"/>
    <property type="molecule type" value="Genomic_DNA"/>
</dbReference>
<dbReference type="Ensembl" id="ENST00000623912.3">
    <property type="protein sequence ID" value="ENSP00000495957.1"/>
    <property type="gene ID" value="ENSG00000268235.9"/>
</dbReference>